<dbReference type="Pfam" id="PF08634">
    <property type="entry name" value="Pet127"/>
    <property type="match status" value="1"/>
</dbReference>
<name>A0AAD5T4I2_9FUNG</name>
<proteinExistence type="predicted"/>
<reference evidence="2" key="1">
    <citation type="submission" date="2020-05" db="EMBL/GenBank/DDBJ databases">
        <title>Phylogenomic resolution of chytrid fungi.</title>
        <authorList>
            <person name="Stajich J.E."/>
            <person name="Amses K."/>
            <person name="Simmons R."/>
            <person name="Seto K."/>
            <person name="Myers J."/>
            <person name="Bonds A."/>
            <person name="Quandt C.A."/>
            <person name="Barry K."/>
            <person name="Liu P."/>
            <person name="Grigoriev I."/>
            <person name="Longcore J.E."/>
            <person name="James T.Y."/>
        </authorList>
    </citation>
    <scope>NUCLEOTIDE SEQUENCE</scope>
    <source>
        <strain evidence="2">JEL0513</strain>
    </source>
</reference>
<dbReference type="AlphaFoldDB" id="A0AAD5T4I2"/>
<evidence type="ECO:0000313" key="3">
    <source>
        <dbReference type="Proteomes" id="UP001211907"/>
    </source>
</evidence>
<keyword evidence="3" id="KW-1185">Reference proteome</keyword>
<feature type="compositionally biased region" description="Polar residues" evidence="1">
    <location>
        <begin position="43"/>
        <end position="52"/>
    </location>
</feature>
<dbReference type="InterPro" id="IPR013943">
    <property type="entry name" value="Pet127"/>
</dbReference>
<feature type="region of interest" description="Disordered" evidence="1">
    <location>
        <begin position="38"/>
        <end position="72"/>
    </location>
</feature>
<dbReference type="EMBL" id="JADGJH010000388">
    <property type="protein sequence ID" value="KAJ3130409.1"/>
    <property type="molecule type" value="Genomic_DNA"/>
</dbReference>
<gene>
    <name evidence="2" type="ORF">HK100_008084</name>
</gene>
<comment type="caution">
    <text evidence="2">The sequence shown here is derived from an EMBL/GenBank/DDBJ whole genome shotgun (WGS) entry which is preliminary data.</text>
</comment>
<evidence type="ECO:0000256" key="1">
    <source>
        <dbReference type="SAM" id="MobiDB-lite"/>
    </source>
</evidence>
<dbReference type="PANTHER" id="PTHR31014">
    <property type="entry name" value="MITOCHONDRIAL TRANSLATION SYSTEM COMPONENT PET127-RELATED"/>
    <property type="match status" value="1"/>
</dbReference>
<organism evidence="2 3">
    <name type="scientific">Physocladia obscura</name>
    <dbReference type="NCBI Taxonomy" id="109957"/>
    <lineage>
        <taxon>Eukaryota</taxon>
        <taxon>Fungi</taxon>
        <taxon>Fungi incertae sedis</taxon>
        <taxon>Chytridiomycota</taxon>
        <taxon>Chytridiomycota incertae sedis</taxon>
        <taxon>Chytridiomycetes</taxon>
        <taxon>Chytridiales</taxon>
        <taxon>Chytriomycetaceae</taxon>
        <taxon>Physocladia</taxon>
    </lineage>
</organism>
<feature type="compositionally biased region" description="Basic and acidic residues" evidence="1">
    <location>
        <begin position="54"/>
        <end position="71"/>
    </location>
</feature>
<dbReference type="GO" id="GO:0000964">
    <property type="term" value="P:mitochondrial RNA 5'-end processing"/>
    <property type="evidence" value="ECO:0007669"/>
    <property type="project" value="TreeGrafter"/>
</dbReference>
<sequence>MPMRMPITFCLSRVFKIKLPFQNHASFFSTSTAVCAKKRKNSRPTTTESSNAPPEEKPRRNKQSSDDDIPHGIRISSTPFLFEKIVHEKTKHIEVAQLAHGLDRVLFNPGVHYLKDPRTNHFNFDESLYVVTQPEDFNFESLPPYKIASGDPILKELALKHKMKYYSSTSSITNLLAQLYNSISLNQELNLSSLSTAFMNEKVNFTLMQRKPTSAILKFYDGLYSVDSEKNSNETPAENEILMQQGKSLEKLLTASPKEYKMHLNSANLPLGHKFPTEEAFHYAKFENFLLRSQLDCYDDRLPGKTFDVKTRATVAIRMDPGDFKNNTDYEITRMKGLISSFEREYYDMARSAMLKYNLQVRIGNMDGIFVCYHNTATIFGFQYISREEMNDVLFGGTQMGDAAFALSIKWLEKILDAAVAKYYGNDIRLTINVHNNPNQITFYAEPMTHPEGEGSLTKFNVSVNRNSYNELRNGDSFENWNIDFDIKETEHHDAPPLANSTFDSTASNATAGNKASDFNEALDAFEGEGEGVENTLSGEILKEQKKEKPAISQIYAEYMSVRNQVPGLNRKSKKSSGIKLFVKRLKTQALELGLRG</sequence>
<dbReference type="GO" id="GO:0005740">
    <property type="term" value="C:mitochondrial envelope"/>
    <property type="evidence" value="ECO:0007669"/>
    <property type="project" value="TreeGrafter"/>
</dbReference>
<dbReference type="PANTHER" id="PTHR31014:SF0">
    <property type="entry name" value="MITOCHONDRIAL TRANSLATION SYSTEM COMPONENT PET127-RELATED"/>
    <property type="match status" value="1"/>
</dbReference>
<evidence type="ECO:0000313" key="2">
    <source>
        <dbReference type="EMBL" id="KAJ3130409.1"/>
    </source>
</evidence>
<dbReference type="Proteomes" id="UP001211907">
    <property type="component" value="Unassembled WGS sequence"/>
</dbReference>
<protein>
    <submittedName>
        <fullName evidence="2">Uncharacterized protein</fullName>
    </submittedName>
</protein>
<accession>A0AAD5T4I2</accession>